<proteinExistence type="inferred from homology"/>
<protein>
    <recommendedName>
        <fullName evidence="2">MaoC-like domain-containing protein</fullName>
    </recommendedName>
</protein>
<gene>
    <name evidence="3" type="ORF">J4573_12145</name>
</gene>
<reference evidence="3" key="1">
    <citation type="submission" date="2021-03" db="EMBL/GenBank/DDBJ databases">
        <authorList>
            <person name="Kanchanasin P."/>
            <person name="Saeng-In P."/>
            <person name="Phongsopitanun W."/>
            <person name="Yuki M."/>
            <person name="Kudo T."/>
            <person name="Ohkuma M."/>
            <person name="Tanasupawat S."/>
        </authorList>
    </citation>
    <scope>NUCLEOTIDE SEQUENCE</scope>
    <source>
        <strain evidence="3">GKU 128</strain>
    </source>
</reference>
<dbReference type="EMBL" id="JAGEOJ010000004">
    <property type="protein sequence ID" value="MBO2447845.1"/>
    <property type="molecule type" value="Genomic_DNA"/>
</dbReference>
<evidence type="ECO:0000313" key="3">
    <source>
        <dbReference type="EMBL" id="MBO2447845.1"/>
    </source>
</evidence>
<accession>A0A939P8M2</accession>
<comment type="caution">
    <text evidence="3">The sequence shown here is derived from an EMBL/GenBank/DDBJ whole genome shotgun (WGS) entry which is preliminary data.</text>
</comment>
<dbReference type="RefSeq" id="WP_208255469.1">
    <property type="nucleotide sequence ID" value="NZ_JAGEOJ010000004.1"/>
</dbReference>
<dbReference type="InterPro" id="IPR002539">
    <property type="entry name" value="MaoC-like_dom"/>
</dbReference>
<dbReference type="AlphaFoldDB" id="A0A939P8M2"/>
<feature type="domain" description="MaoC-like" evidence="2">
    <location>
        <begin position="18"/>
        <end position="118"/>
    </location>
</feature>
<organism evidence="3 4">
    <name type="scientific">Actinomadura barringtoniae</name>
    <dbReference type="NCBI Taxonomy" id="1427535"/>
    <lineage>
        <taxon>Bacteria</taxon>
        <taxon>Bacillati</taxon>
        <taxon>Actinomycetota</taxon>
        <taxon>Actinomycetes</taxon>
        <taxon>Streptosporangiales</taxon>
        <taxon>Thermomonosporaceae</taxon>
        <taxon>Actinomadura</taxon>
    </lineage>
</organism>
<dbReference type="InterPro" id="IPR029069">
    <property type="entry name" value="HotDog_dom_sf"/>
</dbReference>
<keyword evidence="4" id="KW-1185">Reference proteome</keyword>
<sequence>MSVAARSVTVGEGPPVLERRIDLPDMIAYAGATWDWHRLHYDPEYVNARGLPGPVVDGQVFGALLAEQIQDWLGPRARLRRLHFRFRNPVFAGETVRCTGAVSKIDIGGLIVVEQRVEVPADGRVAVAPAGATVEFGP</sequence>
<dbReference type="Gene3D" id="3.10.129.10">
    <property type="entry name" value="Hotdog Thioesterase"/>
    <property type="match status" value="1"/>
</dbReference>
<comment type="similarity">
    <text evidence="1">Belongs to the enoyl-CoA hydratase/isomerase family.</text>
</comment>
<dbReference type="Pfam" id="PF01575">
    <property type="entry name" value="MaoC_dehydratas"/>
    <property type="match status" value="1"/>
</dbReference>
<evidence type="ECO:0000256" key="1">
    <source>
        <dbReference type="ARBA" id="ARBA00005254"/>
    </source>
</evidence>
<dbReference type="SUPFAM" id="SSF54637">
    <property type="entry name" value="Thioesterase/thiol ester dehydrase-isomerase"/>
    <property type="match status" value="1"/>
</dbReference>
<name>A0A939P8M2_9ACTN</name>
<evidence type="ECO:0000313" key="4">
    <source>
        <dbReference type="Proteomes" id="UP000669179"/>
    </source>
</evidence>
<evidence type="ECO:0000259" key="2">
    <source>
        <dbReference type="Pfam" id="PF01575"/>
    </source>
</evidence>
<dbReference type="Proteomes" id="UP000669179">
    <property type="component" value="Unassembled WGS sequence"/>
</dbReference>